<dbReference type="PANTHER" id="PTHR24637:SF194">
    <property type="entry name" value="CUTICLE COLLAGEN 10-RELATED"/>
    <property type="match status" value="1"/>
</dbReference>
<evidence type="ECO:0008006" key="6">
    <source>
        <dbReference type="Google" id="ProtNLM"/>
    </source>
</evidence>
<evidence type="ECO:0000313" key="4">
    <source>
        <dbReference type="EMBL" id="VDM72701.1"/>
    </source>
</evidence>
<accession>A0A3P7IHK3</accession>
<gene>
    <name evidence="4" type="ORF">SVUK_LOCUS7699</name>
</gene>
<keyword evidence="5" id="KW-1185">Reference proteome</keyword>
<protein>
    <recommendedName>
        <fullName evidence="6">Nematode cuticle collagen N-terminal domain-containing protein</fullName>
    </recommendedName>
</protein>
<evidence type="ECO:0000256" key="1">
    <source>
        <dbReference type="ARBA" id="ARBA00022737"/>
    </source>
</evidence>
<organism evidence="4 5">
    <name type="scientific">Strongylus vulgaris</name>
    <name type="common">Blood worm</name>
    <dbReference type="NCBI Taxonomy" id="40348"/>
    <lineage>
        <taxon>Eukaryota</taxon>
        <taxon>Metazoa</taxon>
        <taxon>Ecdysozoa</taxon>
        <taxon>Nematoda</taxon>
        <taxon>Chromadorea</taxon>
        <taxon>Rhabditida</taxon>
        <taxon>Rhabditina</taxon>
        <taxon>Rhabditomorpha</taxon>
        <taxon>Strongyloidea</taxon>
        <taxon>Strongylidae</taxon>
        <taxon>Strongylus</taxon>
    </lineage>
</organism>
<dbReference type="OrthoDB" id="5875171at2759"/>
<evidence type="ECO:0000256" key="2">
    <source>
        <dbReference type="SAM" id="MobiDB-lite"/>
    </source>
</evidence>
<dbReference type="InterPro" id="IPR008160">
    <property type="entry name" value="Collagen"/>
</dbReference>
<feature type="compositionally biased region" description="Low complexity" evidence="2">
    <location>
        <begin position="146"/>
        <end position="163"/>
    </location>
</feature>
<keyword evidence="3" id="KW-0472">Membrane</keyword>
<dbReference type="PROSITE" id="PS51257">
    <property type="entry name" value="PROKAR_LIPOPROTEIN"/>
    <property type="match status" value="1"/>
</dbReference>
<dbReference type="AlphaFoldDB" id="A0A3P7IHK3"/>
<feature type="transmembrane region" description="Helical" evidence="3">
    <location>
        <begin position="6"/>
        <end position="27"/>
    </location>
</feature>
<dbReference type="EMBL" id="UYYB01026782">
    <property type="protein sequence ID" value="VDM72701.1"/>
    <property type="molecule type" value="Genomic_DNA"/>
</dbReference>
<evidence type="ECO:0000256" key="3">
    <source>
        <dbReference type="SAM" id="Phobius"/>
    </source>
</evidence>
<keyword evidence="3" id="KW-1133">Transmembrane helix</keyword>
<feature type="compositionally biased region" description="Pro residues" evidence="2">
    <location>
        <begin position="136"/>
        <end position="145"/>
    </location>
</feature>
<name>A0A3P7IHK3_STRVU</name>
<reference evidence="4 5" key="1">
    <citation type="submission" date="2018-11" db="EMBL/GenBank/DDBJ databases">
        <authorList>
            <consortium name="Pathogen Informatics"/>
        </authorList>
    </citation>
    <scope>NUCLEOTIDE SEQUENCE [LARGE SCALE GENOMIC DNA]</scope>
</reference>
<feature type="region of interest" description="Disordered" evidence="2">
    <location>
        <begin position="88"/>
        <end position="191"/>
    </location>
</feature>
<feature type="compositionally biased region" description="Pro residues" evidence="2">
    <location>
        <begin position="88"/>
        <end position="97"/>
    </location>
</feature>
<evidence type="ECO:0000313" key="5">
    <source>
        <dbReference type="Proteomes" id="UP000270094"/>
    </source>
</evidence>
<feature type="non-terminal residue" evidence="4">
    <location>
        <position position="191"/>
    </location>
</feature>
<keyword evidence="3" id="KW-0812">Transmembrane</keyword>
<proteinExistence type="predicted"/>
<dbReference type="Proteomes" id="UP000270094">
    <property type="component" value="Unassembled WGS sequence"/>
</dbReference>
<dbReference type="Pfam" id="PF01391">
    <property type="entry name" value="Collagen"/>
    <property type="match status" value="1"/>
</dbReference>
<keyword evidence="1" id="KW-0677">Repeat</keyword>
<dbReference type="PANTHER" id="PTHR24637">
    <property type="entry name" value="COLLAGEN"/>
    <property type="match status" value="1"/>
</dbReference>
<sequence>MSVEKGLLAMASAGAILAMVACLVAVLDGVAMFRTETDSAWIEMMDVQLMISPDSRRPENPFDSFFRRKRQGLPPWCVCEITPITCPPGPPGPPGQPGAPGSLGNPGMPGPPGRDDTTVYAPIHCPAPDPSCIKCPPGPMGPPGTPGQVGPPGQMGRPGQPGRKGNDGVPGPQGPPGNGGTPGQRGQAGKP</sequence>